<dbReference type="AlphaFoldDB" id="A0A3B0YN32"/>
<dbReference type="PANTHER" id="PTHR33540:SF2">
    <property type="entry name" value="TRNA THREONYLCARBAMOYLADENOSINE BIOSYNTHESIS PROTEIN TSAE"/>
    <property type="match status" value="1"/>
</dbReference>
<keyword evidence="7" id="KW-0547">Nucleotide-binding</keyword>
<dbReference type="EMBL" id="UOFM01000462">
    <property type="protein sequence ID" value="VAW82325.1"/>
    <property type="molecule type" value="Genomic_DNA"/>
</dbReference>
<dbReference type="PANTHER" id="PTHR33540">
    <property type="entry name" value="TRNA THREONYLCARBAMOYLADENOSINE BIOSYNTHESIS PROTEIN TSAE"/>
    <property type="match status" value="1"/>
</dbReference>
<dbReference type="GO" id="GO:0005524">
    <property type="term" value="F:ATP binding"/>
    <property type="evidence" value="ECO:0007669"/>
    <property type="project" value="UniProtKB-KW"/>
</dbReference>
<comment type="subcellular location">
    <subcellularLocation>
        <location evidence="1">Cytoplasm</location>
    </subcellularLocation>
</comment>
<gene>
    <name evidence="11" type="ORF">MNBD_GAMMA14-1552</name>
</gene>
<evidence type="ECO:0000256" key="10">
    <source>
        <dbReference type="ARBA" id="ARBA00032441"/>
    </source>
</evidence>
<dbReference type="Gene3D" id="3.40.50.300">
    <property type="entry name" value="P-loop containing nucleotide triphosphate hydrolases"/>
    <property type="match status" value="1"/>
</dbReference>
<evidence type="ECO:0000256" key="1">
    <source>
        <dbReference type="ARBA" id="ARBA00004496"/>
    </source>
</evidence>
<evidence type="ECO:0000256" key="8">
    <source>
        <dbReference type="ARBA" id="ARBA00022840"/>
    </source>
</evidence>
<dbReference type="SUPFAM" id="SSF52540">
    <property type="entry name" value="P-loop containing nucleoside triphosphate hydrolases"/>
    <property type="match status" value="1"/>
</dbReference>
<evidence type="ECO:0000256" key="4">
    <source>
        <dbReference type="ARBA" id="ARBA00022490"/>
    </source>
</evidence>
<evidence type="ECO:0000256" key="2">
    <source>
        <dbReference type="ARBA" id="ARBA00007599"/>
    </source>
</evidence>
<dbReference type="GO" id="GO:0046872">
    <property type="term" value="F:metal ion binding"/>
    <property type="evidence" value="ECO:0007669"/>
    <property type="project" value="UniProtKB-KW"/>
</dbReference>
<keyword evidence="4" id="KW-0963">Cytoplasm</keyword>
<comment type="similarity">
    <text evidence="2">Belongs to the TsaE family.</text>
</comment>
<dbReference type="GO" id="GO:0005737">
    <property type="term" value="C:cytoplasm"/>
    <property type="evidence" value="ECO:0007669"/>
    <property type="project" value="UniProtKB-SubCell"/>
</dbReference>
<evidence type="ECO:0000256" key="3">
    <source>
        <dbReference type="ARBA" id="ARBA00019010"/>
    </source>
</evidence>
<name>A0A3B0YN32_9ZZZZ</name>
<evidence type="ECO:0000256" key="7">
    <source>
        <dbReference type="ARBA" id="ARBA00022741"/>
    </source>
</evidence>
<accession>A0A3B0YN32</accession>
<evidence type="ECO:0000256" key="6">
    <source>
        <dbReference type="ARBA" id="ARBA00022723"/>
    </source>
</evidence>
<evidence type="ECO:0000256" key="9">
    <source>
        <dbReference type="ARBA" id="ARBA00022842"/>
    </source>
</evidence>
<keyword evidence="8" id="KW-0067">ATP-binding</keyword>
<organism evidence="11">
    <name type="scientific">hydrothermal vent metagenome</name>
    <dbReference type="NCBI Taxonomy" id="652676"/>
    <lineage>
        <taxon>unclassified sequences</taxon>
        <taxon>metagenomes</taxon>
        <taxon>ecological metagenomes</taxon>
    </lineage>
</organism>
<dbReference type="InterPro" id="IPR027417">
    <property type="entry name" value="P-loop_NTPase"/>
</dbReference>
<keyword evidence="5" id="KW-0819">tRNA processing</keyword>
<dbReference type="InterPro" id="IPR003442">
    <property type="entry name" value="T6A_TsaE"/>
</dbReference>
<dbReference type="NCBIfam" id="TIGR00150">
    <property type="entry name" value="T6A_YjeE"/>
    <property type="match status" value="1"/>
</dbReference>
<dbReference type="GO" id="GO:0002949">
    <property type="term" value="P:tRNA threonylcarbamoyladenosine modification"/>
    <property type="evidence" value="ECO:0007669"/>
    <property type="project" value="InterPro"/>
</dbReference>
<sequence>MAVTDIRLDDAGATEAFGRRLAACQQPGLLIFLNGDLGAGKTTLVRGYLRGLGHQGPVKSPTYTLIEPYETGQGHLYHLDLYRLSDPEELEWIGLRDLFDGQSVCLIEWPQRGEGMLPEPDVVICLTVEGRGRQLILEALSVRGEQIVQCLESDGSPLDSFL</sequence>
<keyword evidence="6" id="KW-0479">Metal-binding</keyword>
<protein>
    <recommendedName>
        <fullName evidence="3">tRNA threonylcarbamoyladenosine biosynthesis protein TsaE</fullName>
    </recommendedName>
    <alternativeName>
        <fullName evidence="10">t(6)A37 threonylcarbamoyladenosine biosynthesis protein TsaE</fullName>
    </alternativeName>
</protein>
<dbReference type="Pfam" id="PF02367">
    <property type="entry name" value="TsaE"/>
    <property type="match status" value="1"/>
</dbReference>
<evidence type="ECO:0000256" key="5">
    <source>
        <dbReference type="ARBA" id="ARBA00022694"/>
    </source>
</evidence>
<reference evidence="11" key="1">
    <citation type="submission" date="2018-06" db="EMBL/GenBank/DDBJ databases">
        <authorList>
            <person name="Zhirakovskaya E."/>
        </authorList>
    </citation>
    <scope>NUCLEOTIDE SEQUENCE</scope>
</reference>
<keyword evidence="9" id="KW-0460">Magnesium</keyword>
<evidence type="ECO:0000313" key="11">
    <source>
        <dbReference type="EMBL" id="VAW82325.1"/>
    </source>
</evidence>
<proteinExistence type="inferred from homology"/>